<comment type="caution">
    <text evidence="3">The sequence shown here is derived from an EMBL/GenBank/DDBJ whole genome shotgun (WGS) entry which is preliminary data.</text>
</comment>
<dbReference type="PANTHER" id="PTHR45712">
    <property type="entry name" value="AGAP008170-PA"/>
    <property type="match status" value="1"/>
</dbReference>
<keyword evidence="4" id="KW-1185">Reference proteome</keyword>
<dbReference type="Pfam" id="PF13855">
    <property type="entry name" value="LRR_8"/>
    <property type="match status" value="2"/>
</dbReference>
<reference evidence="3" key="1">
    <citation type="submission" date="2018-11" db="EMBL/GenBank/DDBJ databases">
        <authorList>
            <person name="Alioto T."/>
            <person name="Alioto T."/>
        </authorList>
    </citation>
    <scope>NUCLEOTIDE SEQUENCE</scope>
</reference>
<dbReference type="Gene3D" id="3.80.10.10">
    <property type="entry name" value="Ribonuclease Inhibitor"/>
    <property type="match status" value="1"/>
</dbReference>
<evidence type="ECO:0008006" key="5">
    <source>
        <dbReference type="Google" id="ProtNLM"/>
    </source>
</evidence>
<dbReference type="PROSITE" id="PS51450">
    <property type="entry name" value="LRR"/>
    <property type="match status" value="4"/>
</dbReference>
<proteinExistence type="predicted"/>
<dbReference type="SMART" id="SM00369">
    <property type="entry name" value="LRR_TYP"/>
    <property type="match status" value="6"/>
</dbReference>
<evidence type="ECO:0000256" key="2">
    <source>
        <dbReference type="ARBA" id="ARBA00022737"/>
    </source>
</evidence>
<dbReference type="OrthoDB" id="7383340at2759"/>
<organism evidence="3 4">
    <name type="scientific">Mytilus galloprovincialis</name>
    <name type="common">Mediterranean mussel</name>
    <dbReference type="NCBI Taxonomy" id="29158"/>
    <lineage>
        <taxon>Eukaryota</taxon>
        <taxon>Metazoa</taxon>
        <taxon>Spiralia</taxon>
        <taxon>Lophotrochozoa</taxon>
        <taxon>Mollusca</taxon>
        <taxon>Bivalvia</taxon>
        <taxon>Autobranchia</taxon>
        <taxon>Pteriomorphia</taxon>
        <taxon>Mytilida</taxon>
        <taxon>Mytiloidea</taxon>
        <taxon>Mytilidae</taxon>
        <taxon>Mytilinae</taxon>
        <taxon>Mytilus</taxon>
    </lineage>
</organism>
<dbReference type="EMBL" id="UYJE01010469">
    <property type="protein sequence ID" value="VDI83509.1"/>
    <property type="molecule type" value="Genomic_DNA"/>
</dbReference>
<name>A0A8B6HR07_MYTGA</name>
<evidence type="ECO:0000313" key="4">
    <source>
        <dbReference type="Proteomes" id="UP000596742"/>
    </source>
</evidence>
<dbReference type="InterPro" id="IPR001611">
    <property type="entry name" value="Leu-rich_rpt"/>
</dbReference>
<sequence length="313" mass="35236">MLQHNLIGYLSSSDFKNITNLRRLFINYNKIDCIPNSTFHSSSNLEVLGLMGNQIEHLPPELVAKNEKLSKLYINNNEIESVPETLLHQNEDLNILELSANRIDRLPENLLSRNSKLKKLFLDNNRITSIPDGFFDKNTFLEEINLSHNPISSIPTDLMNKLLNPLIKLNCEGCVQCDCLTIRLWHTVKDYLHKYVTIFTCRSTMVHLDVEMGAKPCPETYGEFVSIGYTPQPNCNCLLLTLIPTVETKITSTSSSPILQKTPSVTVPTSTYQSTGQNLETDLANYSKSSALKMRGEATILIYICVLQAVIVG</sequence>
<dbReference type="InterPro" id="IPR003591">
    <property type="entry name" value="Leu-rich_rpt_typical-subtyp"/>
</dbReference>
<dbReference type="Proteomes" id="UP000596742">
    <property type="component" value="Unassembled WGS sequence"/>
</dbReference>
<evidence type="ECO:0000256" key="1">
    <source>
        <dbReference type="ARBA" id="ARBA00022614"/>
    </source>
</evidence>
<keyword evidence="1" id="KW-0433">Leucine-rich repeat</keyword>
<keyword evidence="2" id="KW-0677">Repeat</keyword>
<dbReference type="PANTHER" id="PTHR45712:SF22">
    <property type="entry name" value="INSULIN-LIKE GROWTH FACTOR-BINDING PROTEIN COMPLEX ACID LABILE SUBUNIT"/>
    <property type="match status" value="1"/>
</dbReference>
<dbReference type="InterPro" id="IPR050333">
    <property type="entry name" value="SLRP"/>
</dbReference>
<accession>A0A8B6HR07</accession>
<dbReference type="AlphaFoldDB" id="A0A8B6HR07"/>
<dbReference type="InterPro" id="IPR032675">
    <property type="entry name" value="LRR_dom_sf"/>
</dbReference>
<evidence type="ECO:0000313" key="3">
    <source>
        <dbReference type="EMBL" id="VDI83509.1"/>
    </source>
</evidence>
<gene>
    <name evidence="3" type="ORF">MGAL_10B073183</name>
</gene>
<dbReference type="SUPFAM" id="SSF52058">
    <property type="entry name" value="L domain-like"/>
    <property type="match status" value="1"/>
</dbReference>
<protein>
    <recommendedName>
        <fullName evidence="5">LRRCT domain-containing protein</fullName>
    </recommendedName>
</protein>